<dbReference type="PANTHER" id="PTHR45698:SF1">
    <property type="entry name" value="TRACE AMINE-ASSOCIATED RECEPTOR 13C-LIKE"/>
    <property type="match status" value="1"/>
</dbReference>
<feature type="transmembrane region" description="Helical" evidence="5">
    <location>
        <begin position="80"/>
        <end position="109"/>
    </location>
</feature>
<name>A0AAV2HC82_LYMST</name>
<evidence type="ECO:0000313" key="8">
    <source>
        <dbReference type="Proteomes" id="UP001497497"/>
    </source>
</evidence>
<proteinExistence type="predicted"/>
<dbReference type="InterPro" id="IPR000276">
    <property type="entry name" value="GPCR_Rhodpsn"/>
</dbReference>
<feature type="non-terminal residue" evidence="7">
    <location>
        <position position="1"/>
    </location>
</feature>
<comment type="subcellular location">
    <subcellularLocation>
        <location evidence="1">Membrane</location>
    </subcellularLocation>
</comment>
<dbReference type="GO" id="GO:0004930">
    <property type="term" value="F:G protein-coupled receptor activity"/>
    <property type="evidence" value="ECO:0007669"/>
    <property type="project" value="InterPro"/>
</dbReference>
<comment type="caution">
    <text evidence="7">The sequence shown here is derived from an EMBL/GenBank/DDBJ whole genome shotgun (WGS) entry which is preliminary data.</text>
</comment>
<dbReference type="Gene3D" id="1.20.1070.10">
    <property type="entry name" value="Rhodopsin 7-helix transmembrane proteins"/>
    <property type="match status" value="1"/>
</dbReference>
<dbReference type="InterPro" id="IPR017452">
    <property type="entry name" value="GPCR_Rhodpsn_7TM"/>
</dbReference>
<keyword evidence="3 5" id="KW-1133">Transmembrane helix</keyword>
<evidence type="ECO:0000256" key="5">
    <source>
        <dbReference type="SAM" id="Phobius"/>
    </source>
</evidence>
<evidence type="ECO:0000313" key="7">
    <source>
        <dbReference type="EMBL" id="CAL1531421.1"/>
    </source>
</evidence>
<keyword evidence="2 5" id="KW-0812">Transmembrane</keyword>
<evidence type="ECO:0000256" key="1">
    <source>
        <dbReference type="ARBA" id="ARBA00004370"/>
    </source>
</evidence>
<evidence type="ECO:0000256" key="2">
    <source>
        <dbReference type="ARBA" id="ARBA00022692"/>
    </source>
</evidence>
<feature type="transmembrane region" description="Helical" evidence="5">
    <location>
        <begin position="177"/>
        <end position="196"/>
    </location>
</feature>
<reference evidence="7 8" key="1">
    <citation type="submission" date="2024-04" db="EMBL/GenBank/DDBJ databases">
        <authorList>
            <consortium name="Genoscope - CEA"/>
            <person name="William W."/>
        </authorList>
    </citation>
    <scope>NUCLEOTIDE SEQUENCE [LARGE SCALE GENOMIC DNA]</scope>
</reference>
<evidence type="ECO:0000256" key="3">
    <source>
        <dbReference type="ARBA" id="ARBA00022989"/>
    </source>
</evidence>
<gene>
    <name evidence="7" type="ORF">GSLYS_00005516001</name>
</gene>
<dbReference type="AlphaFoldDB" id="A0AAV2HC82"/>
<evidence type="ECO:0000256" key="4">
    <source>
        <dbReference type="ARBA" id="ARBA00023136"/>
    </source>
</evidence>
<feature type="transmembrane region" description="Helical" evidence="5">
    <location>
        <begin position="28"/>
        <end position="48"/>
    </location>
</feature>
<dbReference type="PANTHER" id="PTHR45698">
    <property type="entry name" value="TRACE AMINE-ASSOCIATED RECEPTOR 19N-RELATED"/>
    <property type="match status" value="1"/>
</dbReference>
<dbReference type="SUPFAM" id="SSF81321">
    <property type="entry name" value="Family A G protein-coupled receptor-like"/>
    <property type="match status" value="1"/>
</dbReference>
<feature type="transmembrane region" description="Helical" evidence="5">
    <location>
        <begin position="139"/>
        <end position="165"/>
    </location>
</feature>
<dbReference type="GO" id="GO:0016020">
    <property type="term" value="C:membrane"/>
    <property type="evidence" value="ECO:0007669"/>
    <property type="project" value="UniProtKB-SubCell"/>
</dbReference>
<dbReference type="EMBL" id="CAXITT010000088">
    <property type="protein sequence ID" value="CAL1531421.1"/>
    <property type="molecule type" value="Genomic_DNA"/>
</dbReference>
<organism evidence="7 8">
    <name type="scientific">Lymnaea stagnalis</name>
    <name type="common">Great pond snail</name>
    <name type="synonym">Helix stagnalis</name>
    <dbReference type="NCBI Taxonomy" id="6523"/>
    <lineage>
        <taxon>Eukaryota</taxon>
        <taxon>Metazoa</taxon>
        <taxon>Spiralia</taxon>
        <taxon>Lophotrochozoa</taxon>
        <taxon>Mollusca</taxon>
        <taxon>Gastropoda</taxon>
        <taxon>Heterobranchia</taxon>
        <taxon>Euthyneura</taxon>
        <taxon>Panpulmonata</taxon>
        <taxon>Hygrophila</taxon>
        <taxon>Lymnaeoidea</taxon>
        <taxon>Lymnaeidae</taxon>
        <taxon>Lymnaea</taxon>
    </lineage>
</organism>
<evidence type="ECO:0000259" key="6">
    <source>
        <dbReference type="PROSITE" id="PS50262"/>
    </source>
</evidence>
<dbReference type="Pfam" id="PF00001">
    <property type="entry name" value="7tm_1"/>
    <property type="match status" value="1"/>
</dbReference>
<accession>A0AAV2HC82</accession>
<keyword evidence="4 5" id="KW-0472">Membrane</keyword>
<sequence>LAAVIAVERVAAVWFPFLVSRVFNPRRVMILIVLLHVITFLFHLPGFFTYLGTWNNIQIHNLTFTTLLVKELSVTNIQAITVYLLLFLNTISSIVPLLIILVSSILTIIKMHIISRAMKNLSTSGAQSRKLKMLRATKMILVVCFFSLLVSIVSFILDTALLLFGLQKYFHVTHMEISHIFYQFDTVINFIIYVSMSSKFLNTYKKLFCTC</sequence>
<feature type="domain" description="G-protein coupled receptors family 1 profile" evidence="6">
    <location>
        <begin position="1"/>
        <end position="193"/>
    </location>
</feature>
<protein>
    <recommendedName>
        <fullName evidence="6">G-protein coupled receptors family 1 profile domain-containing protein</fullName>
    </recommendedName>
</protein>
<dbReference type="PROSITE" id="PS50262">
    <property type="entry name" value="G_PROTEIN_RECEP_F1_2"/>
    <property type="match status" value="1"/>
</dbReference>
<dbReference type="Proteomes" id="UP001497497">
    <property type="component" value="Unassembled WGS sequence"/>
</dbReference>
<keyword evidence="8" id="KW-1185">Reference proteome</keyword>